<gene>
    <name evidence="2" type="ORF">TWF730_000615</name>
</gene>
<dbReference type="AlphaFoldDB" id="A0AAV9VM44"/>
<feature type="region of interest" description="Disordered" evidence="1">
    <location>
        <begin position="18"/>
        <end position="51"/>
    </location>
</feature>
<proteinExistence type="predicted"/>
<keyword evidence="3" id="KW-1185">Reference proteome</keyword>
<organism evidence="2 3">
    <name type="scientific">Orbilia blumenaviensis</name>
    <dbReference type="NCBI Taxonomy" id="1796055"/>
    <lineage>
        <taxon>Eukaryota</taxon>
        <taxon>Fungi</taxon>
        <taxon>Dikarya</taxon>
        <taxon>Ascomycota</taxon>
        <taxon>Pezizomycotina</taxon>
        <taxon>Orbiliomycetes</taxon>
        <taxon>Orbiliales</taxon>
        <taxon>Orbiliaceae</taxon>
        <taxon>Orbilia</taxon>
    </lineage>
</organism>
<reference evidence="2 3" key="1">
    <citation type="submission" date="2019-10" db="EMBL/GenBank/DDBJ databases">
        <authorList>
            <person name="Palmer J.M."/>
        </authorList>
    </citation>
    <scope>NUCLEOTIDE SEQUENCE [LARGE SCALE GENOMIC DNA]</scope>
    <source>
        <strain evidence="2 3">TWF730</strain>
    </source>
</reference>
<evidence type="ECO:0000313" key="2">
    <source>
        <dbReference type="EMBL" id="KAK6363170.1"/>
    </source>
</evidence>
<name>A0AAV9VM44_9PEZI</name>
<dbReference type="Proteomes" id="UP001373714">
    <property type="component" value="Unassembled WGS sequence"/>
</dbReference>
<evidence type="ECO:0000313" key="3">
    <source>
        <dbReference type="Proteomes" id="UP001373714"/>
    </source>
</evidence>
<sequence length="51" mass="5774">METAIDQHHRKVKGLRVIHNDSYSDSTNTNSQHPSFMAASNHRPILNKTST</sequence>
<protein>
    <submittedName>
        <fullName evidence="2">Uncharacterized protein</fullName>
    </submittedName>
</protein>
<dbReference type="EMBL" id="JAVHNS010000001">
    <property type="protein sequence ID" value="KAK6363170.1"/>
    <property type="molecule type" value="Genomic_DNA"/>
</dbReference>
<comment type="caution">
    <text evidence="2">The sequence shown here is derived from an EMBL/GenBank/DDBJ whole genome shotgun (WGS) entry which is preliminary data.</text>
</comment>
<evidence type="ECO:0000256" key="1">
    <source>
        <dbReference type="SAM" id="MobiDB-lite"/>
    </source>
</evidence>
<accession>A0AAV9VM44</accession>
<feature type="compositionally biased region" description="Low complexity" evidence="1">
    <location>
        <begin position="20"/>
        <end position="31"/>
    </location>
</feature>